<dbReference type="EMBL" id="CP089982">
    <property type="protein sequence ID" value="WXA98810.1"/>
    <property type="molecule type" value="Genomic_DNA"/>
</dbReference>
<dbReference type="PANTHER" id="PTHR30590">
    <property type="entry name" value="INNER MEMBRANE PROTEIN"/>
    <property type="match status" value="1"/>
</dbReference>
<gene>
    <name evidence="3" type="ORF">LZC95_18530</name>
</gene>
<dbReference type="InterPro" id="IPR007349">
    <property type="entry name" value="DUF418"/>
</dbReference>
<protein>
    <submittedName>
        <fullName evidence="3">DUF418 domain-containing protein</fullName>
    </submittedName>
</protein>
<feature type="transmembrane region" description="Helical" evidence="1">
    <location>
        <begin position="25"/>
        <end position="45"/>
    </location>
</feature>
<feature type="transmembrane region" description="Helical" evidence="1">
    <location>
        <begin position="324"/>
        <end position="343"/>
    </location>
</feature>
<dbReference type="InterPro" id="IPR052529">
    <property type="entry name" value="Bact_Transport_Assoc"/>
</dbReference>
<evidence type="ECO:0000256" key="1">
    <source>
        <dbReference type="SAM" id="Phobius"/>
    </source>
</evidence>
<feature type="transmembrane region" description="Helical" evidence="1">
    <location>
        <begin position="355"/>
        <end position="373"/>
    </location>
</feature>
<feature type="transmembrane region" description="Helical" evidence="1">
    <location>
        <begin position="244"/>
        <end position="262"/>
    </location>
</feature>
<name>A0ABZ2KP23_9BACT</name>
<proteinExistence type="predicted"/>
<keyword evidence="1" id="KW-0472">Membrane</keyword>
<feature type="transmembrane region" description="Helical" evidence="1">
    <location>
        <begin position="282"/>
        <end position="304"/>
    </location>
</feature>
<feature type="transmembrane region" description="Helical" evidence="1">
    <location>
        <begin position="103"/>
        <end position="121"/>
    </location>
</feature>
<feature type="transmembrane region" description="Helical" evidence="1">
    <location>
        <begin position="65"/>
        <end position="91"/>
    </location>
</feature>
<evidence type="ECO:0000313" key="4">
    <source>
        <dbReference type="Proteomes" id="UP001379533"/>
    </source>
</evidence>
<feature type="transmembrane region" description="Helical" evidence="1">
    <location>
        <begin position="127"/>
        <end position="142"/>
    </location>
</feature>
<evidence type="ECO:0000259" key="2">
    <source>
        <dbReference type="Pfam" id="PF04235"/>
    </source>
</evidence>
<keyword evidence="1" id="KW-0812">Transmembrane</keyword>
<keyword evidence="1" id="KW-1133">Transmembrane helix</keyword>
<feature type="transmembrane region" description="Helical" evidence="1">
    <location>
        <begin position="149"/>
        <end position="170"/>
    </location>
</feature>
<accession>A0ABZ2KP23</accession>
<keyword evidence="4" id="KW-1185">Reference proteome</keyword>
<dbReference type="RefSeq" id="WP_394849430.1">
    <property type="nucleotide sequence ID" value="NZ_CP089982.1"/>
</dbReference>
<sequence length="407" mass="45808">MNRDAAMETGAEPIARQARIEDIDVIRGLALFGVLMMNLVTAFRVPFWNSSSPPGQGLDYVVHRLLVVLLANKAMTLFSILFGAGLAIFLERASAREAHPMRLLCRRLFFLLAFGLAHLFLVWDGDILISYALFGMVALLFIRRSTTVILVAIAACLAIPSLEVLSPWVVSVMNPPASAPNDEALRIYQGISYLDIFHYRAHEAVTHIWRGYVTYWPHELKNMLIGILVWRSGILRAPLERLRLLRWTALVGIVAGSTFPIYRIVVFELYHPPPGPPAPGRLLAHWFTVTIFALGYGAGILLLLRRTRLGKWVAAAAPLGRMAFTNYLTQSLVFSTLFYGYGFGLIGKLGTAKTAAIGIVFYILQGIFSTIWLRHFRFGPFEWAWRSLTYGKWQPFRRHHPTVILEA</sequence>
<feature type="domain" description="DUF418" evidence="2">
    <location>
        <begin position="230"/>
        <end position="392"/>
    </location>
</feature>
<evidence type="ECO:0000313" key="3">
    <source>
        <dbReference type="EMBL" id="WXA98810.1"/>
    </source>
</evidence>
<dbReference type="PANTHER" id="PTHR30590:SF2">
    <property type="entry name" value="INNER MEMBRANE PROTEIN"/>
    <property type="match status" value="1"/>
</dbReference>
<dbReference type="Pfam" id="PF04235">
    <property type="entry name" value="DUF418"/>
    <property type="match status" value="1"/>
</dbReference>
<organism evidence="3 4">
    <name type="scientific">Pendulispora brunnea</name>
    <dbReference type="NCBI Taxonomy" id="2905690"/>
    <lineage>
        <taxon>Bacteria</taxon>
        <taxon>Pseudomonadati</taxon>
        <taxon>Myxococcota</taxon>
        <taxon>Myxococcia</taxon>
        <taxon>Myxococcales</taxon>
        <taxon>Sorangiineae</taxon>
        <taxon>Pendulisporaceae</taxon>
        <taxon>Pendulispora</taxon>
    </lineage>
</organism>
<dbReference type="Proteomes" id="UP001379533">
    <property type="component" value="Chromosome"/>
</dbReference>
<feature type="transmembrane region" description="Helical" evidence="1">
    <location>
        <begin position="220"/>
        <end position="237"/>
    </location>
</feature>
<reference evidence="3 4" key="1">
    <citation type="submission" date="2021-12" db="EMBL/GenBank/DDBJ databases">
        <title>Discovery of the Pendulisporaceae a myxobacterial family with distinct sporulation behavior and unique specialized metabolism.</title>
        <authorList>
            <person name="Garcia R."/>
            <person name="Popoff A."/>
            <person name="Bader C.D."/>
            <person name="Loehr J."/>
            <person name="Walesch S."/>
            <person name="Walt C."/>
            <person name="Boldt J."/>
            <person name="Bunk B."/>
            <person name="Haeckl F.J.F.P.J."/>
            <person name="Gunesch A.P."/>
            <person name="Birkelbach J."/>
            <person name="Nuebel U."/>
            <person name="Pietschmann T."/>
            <person name="Bach T."/>
            <person name="Mueller R."/>
        </authorList>
    </citation>
    <scope>NUCLEOTIDE SEQUENCE [LARGE SCALE GENOMIC DNA]</scope>
    <source>
        <strain evidence="3 4">MSr12523</strain>
    </source>
</reference>